<sequence length="287" mass="32194">MTSVKETSLQFNQKIKVSFSGGALSSDSGLLLYQEFDAKTGFSRLIEERLKIKAKDPVIHTRHTNAQAVVQKVYQHLAGYHTDDEAEELGREPAFTAILEKKRLASQPTLSRFNQRVDDETVQSLEAINQAYLDRLHALRPSAQMVLDVDSSNFETFGNQEGSAYNAHYQDMGFHPLFLFDALTGYCLKAALRPGNFYTSRDGVAFLRPVLEHLRSLAPGLDLALRVDSGFTVPELYTLCEGMDVFYAIRLKINSRLIQKAQELIAARQKKQAMPVGTSAVFYSEFS</sequence>
<dbReference type="Pfam" id="PF13701">
    <property type="entry name" value="DDE_Tnp_1_4"/>
    <property type="match status" value="1"/>
</dbReference>
<reference evidence="2" key="2">
    <citation type="submission" date="2020-09" db="EMBL/GenBank/DDBJ databases">
        <authorList>
            <person name="Sun Q."/>
            <person name="Ohkuma M."/>
        </authorList>
    </citation>
    <scope>NUCLEOTIDE SEQUENCE</scope>
    <source>
        <strain evidence="2">JCM 15325</strain>
    </source>
</reference>
<dbReference type="EMBL" id="BMOK01000005">
    <property type="protein sequence ID" value="GGL52088.1"/>
    <property type="molecule type" value="Genomic_DNA"/>
</dbReference>
<organism evidence="2 3">
    <name type="scientific">Sporolactobacillus putidus</name>
    <dbReference type="NCBI Taxonomy" id="492735"/>
    <lineage>
        <taxon>Bacteria</taxon>
        <taxon>Bacillati</taxon>
        <taxon>Bacillota</taxon>
        <taxon>Bacilli</taxon>
        <taxon>Bacillales</taxon>
        <taxon>Sporolactobacillaceae</taxon>
        <taxon>Sporolactobacillus</taxon>
    </lineage>
</organism>
<dbReference type="InterPro" id="IPR025668">
    <property type="entry name" value="Tnp_DDE_dom"/>
</dbReference>
<keyword evidence="3" id="KW-1185">Reference proteome</keyword>
<evidence type="ECO:0000259" key="1">
    <source>
        <dbReference type="Pfam" id="PF13701"/>
    </source>
</evidence>
<dbReference type="AlphaFoldDB" id="A0A917S3L1"/>
<dbReference type="Proteomes" id="UP000654670">
    <property type="component" value="Unassembled WGS sequence"/>
</dbReference>
<gene>
    <name evidence="2" type="ORF">GCM10007968_15270</name>
</gene>
<accession>A0A917S3L1</accession>
<dbReference type="InterPro" id="IPR047960">
    <property type="entry name" value="Transpos_IS1380"/>
</dbReference>
<protein>
    <recommendedName>
        <fullName evidence="1">Transposase DDE domain-containing protein</fullName>
    </recommendedName>
</protein>
<reference evidence="2" key="1">
    <citation type="journal article" date="2014" name="Int. J. Syst. Evol. Microbiol.">
        <title>Complete genome sequence of Corynebacterium casei LMG S-19264T (=DSM 44701T), isolated from a smear-ripened cheese.</title>
        <authorList>
            <consortium name="US DOE Joint Genome Institute (JGI-PGF)"/>
            <person name="Walter F."/>
            <person name="Albersmeier A."/>
            <person name="Kalinowski J."/>
            <person name="Ruckert C."/>
        </authorList>
    </citation>
    <scope>NUCLEOTIDE SEQUENCE</scope>
    <source>
        <strain evidence="2">JCM 15325</strain>
    </source>
</reference>
<name>A0A917S3L1_9BACL</name>
<dbReference type="RefSeq" id="WP_188802498.1">
    <property type="nucleotide sequence ID" value="NZ_BMOK01000005.1"/>
</dbReference>
<evidence type="ECO:0000313" key="2">
    <source>
        <dbReference type="EMBL" id="GGL52088.1"/>
    </source>
</evidence>
<proteinExistence type="predicted"/>
<feature type="domain" description="Transposase DDE" evidence="1">
    <location>
        <begin position="9"/>
        <end position="274"/>
    </location>
</feature>
<dbReference type="NCBIfam" id="NF033539">
    <property type="entry name" value="transpos_IS1380"/>
    <property type="match status" value="1"/>
</dbReference>
<comment type="caution">
    <text evidence="2">The sequence shown here is derived from an EMBL/GenBank/DDBJ whole genome shotgun (WGS) entry which is preliminary data.</text>
</comment>
<evidence type="ECO:0000313" key="3">
    <source>
        <dbReference type="Proteomes" id="UP000654670"/>
    </source>
</evidence>